<dbReference type="InterPro" id="IPR001611">
    <property type="entry name" value="Leu-rich_rpt"/>
</dbReference>
<reference evidence="3" key="2">
    <citation type="submission" date="2023-11" db="UniProtKB">
        <authorList>
            <consortium name="WormBaseParasite"/>
        </authorList>
    </citation>
    <scope>IDENTIFICATION</scope>
</reference>
<evidence type="ECO:0000313" key="3">
    <source>
        <dbReference type="WBParaSite" id="TREG1_58090.1"/>
    </source>
</evidence>
<feature type="compositionally biased region" description="Polar residues" evidence="1">
    <location>
        <begin position="666"/>
        <end position="675"/>
    </location>
</feature>
<feature type="region of interest" description="Disordered" evidence="1">
    <location>
        <begin position="622"/>
        <end position="709"/>
    </location>
</feature>
<dbReference type="Proteomes" id="UP000050795">
    <property type="component" value="Unassembled WGS sequence"/>
</dbReference>
<dbReference type="InterPro" id="IPR011992">
    <property type="entry name" value="EF-hand-dom_pair"/>
</dbReference>
<dbReference type="PANTHER" id="PTHR24114:SF50">
    <property type="entry name" value="RNI-LIKE PROTEIN"/>
    <property type="match status" value="1"/>
</dbReference>
<dbReference type="InterPro" id="IPR052394">
    <property type="entry name" value="LRR-containing"/>
</dbReference>
<dbReference type="SMART" id="SM00368">
    <property type="entry name" value="LRR_RI"/>
    <property type="match status" value="8"/>
</dbReference>
<dbReference type="PANTHER" id="PTHR24114">
    <property type="entry name" value="LEUCINE RICH REPEAT FAMILY PROTEIN"/>
    <property type="match status" value="1"/>
</dbReference>
<feature type="compositionally biased region" description="Basic and acidic residues" evidence="1">
    <location>
        <begin position="676"/>
        <end position="687"/>
    </location>
</feature>
<dbReference type="Pfam" id="PF13516">
    <property type="entry name" value="LRR_6"/>
    <property type="match status" value="5"/>
</dbReference>
<evidence type="ECO:0000313" key="2">
    <source>
        <dbReference type="Proteomes" id="UP000050795"/>
    </source>
</evidence>
<dbReference type="Gene3D" id="3.80.10.10">
    <property type="entry name" value="Ribonuclease Inhibitor"/>
    <property type="match status" value="1"/>
</dbReference>
<name>A0AA85K0A9_TRIRE</name>
<dbReference type="InterPro" id="IPR032675">
    <property type="entry name" value="LRR_dom_sf"/>
</dbReference>
<dbReference type="WBParaSite" id="TREG1_58090.1">
    <property type="protein sequence ID" value="TREG1_58090.1"/>
    <property type="gene ID" value="TREG1_58090"/>
</dbReference>
<reference evidence="2" key="1">
    <citation type="submission" date="2022-06" db="EMBL/GenBank/DDBJ databases">
        <authorList>
            <person name="Berger JAMES D."/>
            <person name="Berger JAMES D."/>
        </authorList>
    </citation>
    <scope>NUCLEOTIDE SEQUENCE [LARGE SCALE GENOMIC DNA]</scope>
</reference>
<organism evidence="2 3">
    <name type="scientific">Trichobilharzia regenti</name>
    <name type="common">Nasal bird schistosome</name>
    <dbReference type="NCBI Taxonomy" id="157069"/>
    <lineage>
        <taxon>Eukaryota</taxon>
        <taxon>Metazoa</taxon>
        <taxon>Spiralia</taxon>
        <taxon>Lophotrochozoa</taxon>
        <taxon>Platyhelminthes</taxon>
        <taxon>Trematoda</taxon>
        <taxon>Digenea</taxon>
        <taxon>Strigeidida</taxon>
        <taxon>Schistosomatoidea</taxon>
        <taxon>Schistosomatidae</taxon>
        <taxon>Trichobilharzia</taxon>
    </lineage>
</organism>
<dbReference type="SUPFAM" id="SSF52047">
    <property type="entry name" value="RNI-like"/>
    <property type="match status" value="1"/>
</dbReference>
<dbReference type="AlphaFoldDB" id="A0AA85K0A9"/>
<sequence>MDSLILSKDKSLPSKCDLTKTEVLRKHLEKIHQIIDIKFNECVKKYDEEQTTKWVEQLQNFDHISDCETASSEALHKYFVSSMLANRQQKLVIQSKSDSNLNIKTSSRFVDTVRKNKSNKNTPGQIRVDTTQFNVTPQWSTDDISEDSSNYSDSVADSWNKIYKPFKIKSSFGVLMSVSDKLIETYRIDCQMLNSRPLKLVISRIDKLASTGIMDLSELHLSELRFKPVANLIKKCSTLERLDLSYNNFGNVGVSLVDTILDEFAFLTYVNLSGNPMDQEACKLIQSILTKNTQLNTLILKDAKINDDGAVAIANGLRMNTRLTKLDLSKNNIMSDGASGLAKALTNSICLKWLSLHWNHIRAQGASEFGNTLEFNTSIQYLDLSWNGFNGKTLEKLGRGLKRNCHLEELNLKYNRIDLKSVIGFADCLYTNKTLKRLLIGLNPLTIAGIHDLVDVIEKSSTCVLEELDLEGLTINENISQQVFRINRRRHFTLKAENCIKWEPRRGKYSKTDPVTFLINYLNRHGMRLLDLYHLLDPQQAGVISSAQFTERMIKSEIPLTPDDLQTLIKYIDPDDTDRITYKLLASRIYFFRISVGEQLRIKAAEFSKHQLDQTRLFVRPEGLSDINRPPKGFPSKMKTSAKNSKKQENSSKPTKTGIFRVSKNAKISNTTQSKKNLEANSLEKRQQNASNSSTKCGKNVKTDVRGNKSTRNPLIKERLNFNSESDSVCGKESSVKSLQLKFTPSNIEEYKHFDKTSCDTTNIKRVQVIPISEVFEKKYF</sequence>
<keyword evidence="2" id="KW-1185">Reference proteome</keyword>
<evidence type="ECO:0000256" key="1">
    <source>
        <dbReference type="SAM" id="MobiDB-lite"/>
    </source>
</evidence>
<feature type="compositionally biased region" description="Polar residues" evidence="1">
    <location>
        <begin position="688"/>
        <end position="697"/>
    </location>
</feature>
<protein>
    <submittedName>
        <fullName evidence="3">Uncharacterized protein</fullName>
    </submittedName>
</protein>
<proteinExistence type="predicted"/>
<dbReference type="SUPFAM" id="SSF47473">
    <property type="entry name" value="EF-hand"/>
    <property type="match status" value="1"/>
</dbReference>
<accession>A0AA85K0A9</accession>